<dbReference type="STRING" id="1089305.SAMN05444148_2047"/>
<evidence type="ECO:0008006" key="3">
    <source>
        <dbReference type="Google" id="ProtNLM"/>
    </source>
</evidence>
<dbReference type="SUPFAM" id="SSF49464">
    <property type="entry name" value="Carboxypeptidase regulatory domain-like"/>
    <property type="match status" value="1"/>
</dbReference>
<accession>A0A1M5T3L2</accession>
<dbReference type="Proteomes" id="UP000184522">
    <property type="component" value="Unassembled WGS sequence"/>
</dbReference>
<evidence type="ECO:0000313" key="1">
    <source>
        <dbReference type="EMBL" id="SHH45180.1"/>
    </source>
</evidence>
<sequence>MLPKNIARNCVSTNLSSMFKNLLLFLFFSFSISLWSQEVNGIVYDAESRVKGVKVLNITQKILTTTNDQGEFTLKAKVSDTLSFQSIFYKPIFTIVKADYFEGTYVFELQKIINELDPVNIKDKPKAKLFGEAAFNANMKQIIALDKKKEPQKYTAAPKYGLDFIQVAKLIGKLFKKKKKPTPNTITYNQYKLLFETNNFFTKKMLTEDLKVPEQYQSLFYEFLESKSILESKLDYNQRLILLDDFTQYAQEFIIIVEMAEEEVKD</sequence>
<dbReference type="AlphaFoldDB" id="A0A1M5T3L2"/>
<name>A0A1M5T3L2_9FLAO</name>
<organism evidence="1 2">
    <name type="scientific">Winogradskyella jejuensis</name>
    <dbReference type="NCBI Taxonomy" id="1089305"/>
    <lineage>
        <taxon>Bacteria</taxon>
        <taxon>Pseudomonadati</taxon>
        <taxon>Bacteroidota</taxon>
        <taxon>Flavobacteriia</taxon>
        <taxon>Flavobacteriales</taxon>
        <taxon>Flavobacteriaceae</taxon>
        <taxon>Winogradskyella</taxon>
    </lineage>
</organism>
<keyword evidence="2" id="KW-1185">Reference proteome</keyword>
<dbReference type="EMBL" id="FQWS01000002">
    <property type="protein sequence ID" value="SHH45180.1"/>
    <property type="molecule type" value="Genomic_DNA"/>
</dbReference>
<protein>
    <recommendedName>
        <fullName evidence="3">CarboxypepD_reg-like domain-containing protein</fullName>
    </recommendedName>
</protein>
<evidence type="ECO:0000313" key="2">
    <source>
        <dbReference type="Proteomes" id="UP000184522"/>
    </source>
</evidence>
<reference evidence="2" key="1">
    <citation type="submission" date="2016-11" db="EMBL/GenBank/DDBJ databases">
        <authorList>
            <person name="Varghese N."/>
            <person name="Submissions S."/>
        </authorList>
    </citation>
    <scope>NUCLEOTIDE SEQUENCE [LARGE SCALE GENOMIC DNA]</scope>
    <source>
        <strain evidence="2">DSM 25330</strain>
    </source>
</reference>
<gene>
    <name evidence="1" type="ORF">SAMN05444148_2047</name>
</gene>
<dbReference type="InterPro" id="IPR008969">
    <property type="entry name" value="CarboxyPept-like_regulatory"/>
</dbReference>
<proteinExistence type="predicted"/>